<name>A0A238C239_9BILA</name>
<evidence type="ECO:0000313" key="2">
    <source>
        <dbReference type="Proteomes" id="UP000242913"/>
    </source>
</evidence>
<organism evidence="1 2">
    <name type="scientific">Onchocerca flexuosa</name>
    <dbReference type="NCBI Taxonomy" id="387005"/>
    <lineage>
        <taxon>Eukaryota</taxon>
        <taxon>Metazoa</taxon>
        <taxon>Ecdysozoa</taxon>
        <taxon>Nematoda</taxon>
        <taxon>Chromadorea</taxon>
        <taxon>Rhabditida</taxon>
        <taxon>Spirurina</taxon>
        <taxon>Spiruromorpha</taxon>
        <taxon>Filarioidea</taxon>
        <taxon>Onchocercidae</taxon>
        <taxon>Onchocerca</taxon>
    </lineage>
</organism>
<gene>
    <name evidence="1" type="ORF">X798_01611</name>
</gene>
<dbReference type="Proteomes" id="UP000242913">
    <property type="component" value="Unassembled WGS sequence"/>
</dbReference>
<proteinExistence type="predicted"/>
<keyword evidence="2" id="KW-1185">Reference proteome</keyword>
<reference evidence="1 2" key="1">
    <citation type="submission" date="2015-12" db="EMBL/GenBank/DDBJ databases">
        <title>Draft genome of the nematode, Onchocerca flexuosa.</title>
        <authorList>
            <person name="Mitreva M."/>
        </authorList>
    </citation>
    <scope>NUCLEOTIDE SEQUENCE [LARGE SCALE GENOMIC DNA]</scope>
    <source>
        <strain evidence="1">Red Deer</strain>
    </source>
</reference>
<sequence>MQTEERLIAEQISPQFTGSTFALCDKTTLLFATTIKNVIYSFQTYLIHNSFVSIREMVDFTDIFNVMDVIWEKSTEKKSRRAHRYPKKKEKK</sequence>
<accession>A0A238C239</accession>
<dbReference type="EMBL" id="KZ269981">
    <property type="protein sequence ID" value="OZC11195.1"/>
    <property type="molecule type" value="Genomic_DNA"/>
</dbReference>
<evidence type="ECO:0000313" key="1">
    <source>
        <dbReference type="EMBL" id="OZC11195.1"/>
    </source>
</evidence>
<protein>
    <submittedName>
        <fullName evidence="1">Uncharacterized protein</fullName>
    </submittedName>
</protein>
<dbReference type="AlphaFoldDB" id="A0A238C239"/>